<feature type="region of interest" description="Disordered" evidence="1">
    <location>
        <begin position="107"/>
        <end position="149"/>
    </location>
</feature>
<name>A0ABD3E4S1_9LAMI</name>
<comment type="caution">
    <text evidence="3">The sequence shown here is derived from an EMBL/GenBank/DDBJ whole genome shotgun (WGS) entry which is preliminary data.</text>
</comment>
<dbReference type="EMBL" id="JAVIJP010000007">
    <property type="protein sequence ID" value="KAL3648787.1"/>
    <property type="molecule type" value="Genomic_DNA"/>
</dbReference>
<sequence length="149" mass="16556">MSTTYFLTFLLALAALSTANTAMLSGDEPRKIPSTRFHSRLIEKSPDDVANQRAKLKHTGARRTMEGEMEKTIDQDRTVVGSRSEAGALMNNDLENINGRAMRKARPEYFGSGSNRKTATAESEEGVARKPAGYRGKEIGSRMYDENMY</sequence>
<accession>A0ABD3E4S1</accession>
<reference evidence="4" key="1">
    <citation type="journal article" date="2024" name="IScience">
        <title>Strigolactones Initiate the Formation of Haustorium-like Structures in Castilleja.</title>
        <authorList>
            <person name="Buerger M."/>
            <person name="Peterson D."/>
            <person name="Chory J."/>
        </authorList>
    </citation>
    <scope>NUCLEOTIDE SEQUENCE [LARGE SCALE GENOMIC DNA]</scope>
</reference>
<evidence type="ECO:0000256" key="1">
    <source>
        <dbReference type="SAM" id="MobiDB-lite"/>
    </source>
</evidence>
<feature type="compositionally biased region" description="Basic and acidic residues" evidence="1">
    <location>
        <begin position="135"/>
        <end position="149"/>
    </location>
</feature>
<evidence type="ECO:0000313" key="3">
    <source>
        <dbReference type="EMBL" id="KAL3648787.1"/>
    </source>
</evidence>
<evidence type="ECO:0000256" key="2">
    <source>
        <dbReference type="SAM" id="SignalP"/>
    </source>
</evidence>
<protein>
    <submittedName>
        <fullName evidence="3">Uncharacterized protein</fullName>
    </submittedName>
</protein>
<dbReference type="Proteomes" id="UP001632038">
    <property type="component" value="Unassembled WGS sequence"/>
</dbReference>
<evidence type="ECO:0000313" key="4">
    <source>
        <dbReference type="Proteomes" id="UP001632038"/>
    </source>
</evidence>
<dbReference type="AlphaFoldDB" id="A0ABD3E4S1"/>
<organism evidence="3 4">
    <name type="scientific">Castilleja foliolosa</name>
    <dbReference type="NCBI Taxonomy" id="1961234"/>
    <lineage>
        <taxon>Eukaryota</taxon>
        <taxon>Viridiplantae</taxon>
        <taxon>Streptophyta</taxon>
        <taxon>Embryophyta</taxon>
        <taxon>Tracheophyta</taxon>
        <taxon>Spermatophyta</taxon>
        <taxon>Magnoliopsida</taxon>
        <taxon>eudicotyledons</taxon>
        <taxon>Gunneridae</taxon>
        <taxon>Pentapetalae</taxon>
        <taxon>asterids</taxon>
        <taxon>lamiids</taxon>
        <taxon>Lamiales</taxon>
        <taxon>Orobanchaceae</taxon>
        <taxon>Pedicularideae</taxon>
        <taxon>Castillejinae</taxon>
        <taxon>Castilleja</taxon>
    </lineage>
</organism>
<proteinExistence type="predicted"/>
<keyword evidence="2" id="KW-0732">Signal</keyword>
<feature type="signal peptide" evidence="2">
    <location>
        <begin position="1"/>
        <end position="19"/>
    </location>
</feature>
<feature type="compositionally biased region" description="Polar residues" evidence="1">
    <location>
        <begin position="112"/>
        <end position="121"/>
    </location>
</feature>
<feature type="chain" id="PRO_5044842404" evidence="2">
    <location>
        <begin position="20"/>
        <end position="149"/>
    </location>
</feature>
<gene>
    <name evidence="3" type="ORF">CASFOL_005190</name>
</gene>
<keyword evidence="4" id="KW-1185">Reference proteome</keyword>